<dbReference type="PANTHER" id="PTHR12121:SF68">
    <property type="entry name" value="CARBON CATABOLITE REPRESSOR PROTEIN 4 HOMOLOG 4-RELATED"/>
    <property type="match status" value="1"/>
</dbReference>
<feature type="transmembrane region" description="Helical" evidence="1">
    <location>
        <begin position="6"/>
        <end position="25"/>
    </location>
</feature>
<dbReference type="Pfam" id="PF03372">
    <property type="entry name" value="Exo_endo_phos"/>
    <property type="match status" value="1"/>
</dbReference>
<dbReference type="AlphaFoldDB" id="F0WGS8"/>
<proteinExistence type="predicted"/>
<evidence type="ECO:0000313" key="3">
    <source>
        <dbReference type="EMBL" id="CCA20442.1"/>
    </source>
</evidence>
<dbReference type="InterPro" id="IPR005135">
    <property type="entry name" value="Endo/exonuclease/phosphatase"/>
</dbReference>
<dbReference type="Gene3D" id="3.60.10.10">
    <property type="entry name" value="Endonuclease/exonuclease/phosphatase"/>
    <property type="match status" value="1"/>
</dbReference>
<dbReference type="EMBL" id="FR824139">
    <property type="protein sequence ID" value="CCA20442.1"/>
    <property type="molecule type" value="Genomic_DNA"/>
</dbReference>
<keyword evidence="1" id="KW-0472">Membrane</keyword>
<keyword evidence="1" id="KW-0812">Transmembrane</keyword>
<dbReference type="InterPro" id="IPR036691">
    <property type="entry name" value="Endo/exonu/phosph_ase_sf"/>
</dbReference>
<reference evidence="3" key="1">
    <citation type="journal article" date="2011" name="PLoS Biol.">
        <title>Gene gain and loss during evolution of obligate parasitism in the white rust pathogen of Arabidopsis thaliana.</title>
        <authorList>
            <person name="Kemen E."/>
            <person name="Gardiner A."/>
            <person name="Schultz-Larsen T."/>
            <person name="Kemen A.C."/>
            <person name="Balmuth A.L."/>
            <person name="Robert-Seilaniantz A."/>
            <person name="Bailey K."/>
            <person name="Holub E."/>
            <person name="Studholme D.J."/>
            <person name="Maclean D."/>
            <person name="Jones J.D."/>
        </authorList>
    </citation>
    <scope>NUCLEOTIDE SEQUENCE</scope>
</reference>
<keyword evidence="1" id="KW-1133">Transmembrane helix</keyword>
<feature type="domain" description="Endonuclease/exonuclease/phosphatase" evidence="2">
    <location>
        <begin position="109"/>
        <end position="437"/>
    </location>
</feature>
<sequence length="452" mass="52286">MHRAGPIVVCVGMGMAVIASLSLSVRKRNIWHTIQSKLARQRRQSHTRRMHSLSAKMSECASLPSQNPAKNDSQRSIAHTYRPSFISCVCDRAQIDSTELSRKKITIVQFNILARNLASQTHFPYVIESRLTWDNRKQILLRQLEGLDADILCLEELSDYWTFFKSELGERGYDSVYVKRPSIHVSNWSGEKKQDGCGIFFKKDKFELKECESINFHDTHDRVAILALLQSKQFAQLFLVGCTHLWWNSKKVDHQMAELYEFEEEVIRLCSDMKDKYQQEIRSSITGGPNFPVILCGDFNNTPQSAIYDHMHNSFLQRPNMEGIREEFRSAYRYYRLNEMAQSSSVSSMKEEIVGEFEPPHTTVNYRRCWTIDYIWYSSSNLVPCRILEIPSEAVLRAEEGPPGWFERLAHLDTFQKSGRKQGSQNGIPNSKCGSDHIPLFAELEFTKRSKM</sequence>
<gene>
    <name evidence="3" type="primary">AlNc14C94G5805</name>
    <name evidence="3" type="ORF">ALNC14_065850</name>
</gene>
<organism evidence="3">
    <name type="scientific">Albugo laibachii Nc14</name>
    <dbReference type="NCBI Taxonomy" id="890382"/>
    <lineage>
        <taxon>Eukaryota</taxon>
        <taxon>Sar</taxon>
        <taxon>Stramenopiles</taxon>
        <taxon>Oomycota</taxon>
        <taxon>Peronosporomycetes</taxon>
        <taxon>Albuginales</taxon>
        <taxon>Albuginaceae</taxon>
        <taxon>Albugo</taxon>
    </lineage>
</organism>
<protein>
    <submittedName>
        <fullName evidence="3">Uncharacterized protein AlNc14C94G5805</fullName>
    </submittedName>
</protein>
<dbReference type="HOGENOM" id="CLU_606213_0_0_1"/>
<evidence type="ECO:0000256" key="1">
    <source>
        <dbReference type="SAM" id="Phobius"/>
    </source>
</evidence>
<dbReference type="InterPro" id="IPR050410">
    <property type="entry name" value="CCR4/nocturin_mRNA_transcr"/>
</dbReference>
<dbReference type="PANTHER" id="PTHR12121">
    <property type="entry name" value="CARBON CATABOLITE REPRESSOR PROTEIN 4"/>
    <property type="match status" value="1"/>
</dbReference>
<dbReference type="SUPFAM" id="SSF56219">
    <property type="entry name" value="DNase I-like"/>
    <property type="match status" value="1"/>
</dbReference>
<dbReference type="GO" id="GO:0000175">
    <property type="term" value="F:3'-5'-RNA exonuclease activity"/>
    <property type="evidence" value="ECO:0007669"/>
    <property type="project" value="TreeGrafter"/>
</dbReference>
<evidence type="ECO:0000259" key="2">
    <source>
        <dbReference type="Pfam" id="PF03372"/>
    </source>
</evidence>
<name>F0WGS8_9STRA</name>
<accession>F0WGS8</accession>
<reference evidence="3" key="2">
    <citation type="submission" date="2011-02" db="EMBL/GenBank/DDBJ databases">
        <authorList>
            <person name="MacLean D."/>
        </authorList>
    </citation>
    <scope>NUCLEOTIDE SEQUENCE</scope>
</reference>